<gene>
    <name evidence="2" type="ORF">F2P47_06650</name>
</gene>
<proteinExistence type="predicted"/>
<keyword evidence="3" id="KW-1185">Reference proteome</keyword>
<dbReference type="EMBL" id="WESC01000005">
    <property type="protein sequence ID" value="KAB7740720.1"/>
    <property type="molecule type" value="Genomic_DNA"/>
</dbReference>
<sequence length="183" mass="19685">MAKRKDDDLPRGALPAVVADVYEAVDAALKDHDAAKDSGFKKVFKAGWQRIQKLADRSPKALKLWGFLGEHAGPNGAVLIGQADLAEAVGCSTRTIRSLVRLLEDEGAIITIREAGGCIYALNPNEVWAMAADQRQWAPFKTNAVFSKGARGLLTKRLSVSKFQSGPGRWTPSRGRKDGAGGQ</sequence>
<dbReference type="SUPFAM" id="SSF46785">
    <property type="entry name" value="Winged helix' DNA-binding domain"/>
    <property type="match status" value="1"/>
</dbReference>
<dbReference type="InterPro" id="IPR036388">
    <property type="entry name" value="WH-like_DNA-bd_sf"/>
</dbReference>
<dbReference type="Proteomes" id="UP000468901">
    <property type="component" value="Unassembled WGS sequence"/>
</dbReference>
<dbReference type="AlphaFoldDB" id="A0A6N6VJL4"/>
<accession>A0A6N6VJL4</accession>
<protein>
    <recommendedName>
        <fullName evidence="4">Helix-turn-helix domain-containing protein</fullName>
    </recommendedName>
</protein>
<dbReference type="InterPro" id="IPR036390">
    <property type="entry name" value="WH_DNA-bd_sf"/>
</dbReference>
<evidence type="ECO:0008006" key="4">
    <source>
        <dbReference type="Google" id="ProtNLM"/>
    </source>
</evidence>
<feature type="region of interest" description="Disordered" evidence="1">
    <location>
        <begin position="164"/>
        <end position="183"/>
    </location>
</feature>
<evidence type="ECO:0000313" key="3">
    <source>
        <dbReference type="Proteomes" id="UP000468901"/>
    </source>
</evidence>
<name>A0A6N6VJL4_9HYPH</name>
<dbReference type="Pfam" id="PF13730">
    <property type="entry name" value="HTH_36"/>
    <property type="match status" value="1"/>
</dbReference>
<reference evidence="2 3" key="1">
    <citation type="submission" date="2019-09" db="EMBL/GenBank/DDBJ databases">
        <title>Parvibaculum sedimenti sp. nov., isolated from sediment.</title>
        <authorList>
            <person name="Wang Y."/>
        </authorList>
    </citation>
    <scope>NUCLEOTIDE SEQUENCE [LARGE SCALE GENOMIC DNA]</scope>
    <source>
        <strain evidence="2 3">HXT-9</strain>
    </source>
</reference>
<organism evidence="2 3">
    <name type="scientific">Parvibaculum sedimenti</name>
    <dbReference type="NCBI Taxonomy" id="2608632"/>
    <lineage>
        <taxon>Bacteria</taxon>
        <taxon>Pseudomonadati</taxon>
        <taxon>Pseudomonadota</taxon>
        <taxon>Alphaproteobacteria</taxon>
        <taxon>Hyphomicrobiales</taxon>
        <taxon>Parvibaculaceae</taxon>
        <taxon>Parvibaculum</taxon>
    </lineage>
</organism>
<evidence type="ECO:0000313" key="2">
    <source>
        <dbReference type="EMBL" id="KAB7740720.1"/>
    </source>
</evidence>
<dbReference type="RefSeq" id="WP_152215513.1">
    <property type="nucleotide sequence ID" value="NZ_WESC01000005.1"/>
</dbReference>
<comment type="caution">
    <text evidence="2">The sequence shown here is derived from an EMBL/GenBank/DDBJ whole genome shotgun (WGS) entry which is preliminary data.</text>
</comment>
<evidence type="ECO:0000256" key="1">
    <source>
        <dbReference type="SAM" id="MobiDB-lite"/>
    </source>
</evidence>
<dbReference type="Gene3D" id="1.10.10.10">
    <property type="entry name" value="Winged helix-like DNA-binding domain superfamily/Winged helix DNA-binding domain"/>
    <property type="match status" value="1"/>
</dbReference>